<evidence type="ECO:0000256" key="1">
    <source>
        <dbReference type="SAM" id="Coils"/>
    </source>
</evidence>
<dbReference type="Proteomes" id="UP001324634">
    <property type="component" value="Chromosome"/>
</dbReference>
<protein>
    <submittedName>
        <fullName evidence="2">GatB/YqeY domain-containing protein</fullName>
    </submittedName>
</protein>
<dbReference type="InterPro" id="IPR003789">
    <property type="entry name" value="Asn/Gln_tRNA_amidoTrase-B-like"/>
</dbReference>
<dbReference type="InterPro" id="IPR019004">
    <property type="entry name" value="YqeY/Aim41"/>
</dbReference>
<dbReference type="Gene3D" id="1.10.10.410">
    <property type="match status" value="1"/>
</dbReference>
<name>A0AAX4HVB6_9BACT</name>
<dbReference type="InterPro" id="IPR023168">
    <property type="entry name" value="GatB_Yqey_C_2"/>
</dbReference>
<dbReference type="InterPro" id="IPR042184">
    <property type="entry name" value="YqeY/Aim41_N"/>
</dbReference>
<gene>
    <name evidence="2" type="ORF">SOO65_10320</name>
</gene>
<sequence length="136" mass="15100">MTLMEQVNNDIKEAMKAKQQERLDALRMLKAEYIKNNTAAKPTDELSVTVAHAKRLSDSLEMYQAGTEAHDKILKELDVLKAYLPQAMSEAEVVALINDIKAKGAKDMGAIMKELQPQIKGRFDGKRASELVKAAV</sequence>
<reference evidence="2 3" key="1">
    <citation type="submission" date="2023-11" db="EMBL/GenBank/DDBJ databases">
        <title>Peredibacter starrii A3.12.</title>
        <authorList>
            <person name="Mitchell R.J."/>
        </authorList>
    </citation>
    <scope>NUCLEOTIDE SEQUENCE [LARGE SCALE GENOMIC DNA]</scope>
    <source>
        <strain evidence="2 3">A3.12</strain>
    </source>
</reference>
<dbReference type="KEGG" id="psti:SOO65_10320"/>
<dbReference type="AlphaFoldDB" id="A0AAX4HVB6"/>
<accession>A0AAX4HVB6</accession>
<dbReference type="RefSeq" id="WP_321400054.1">
    <property type="nucleotide sequence ID" value="NZ_CP139487.1"/>
</dbReference>
<organism evidence="2 3">
    <name type="scientific">Peredibacter starrii</name>
    <dbReference type="NCBI Taxonomy" id="28202"/>
    <lineage>
        <taxon>Bacteria</taxon>
        <taxon>Pseudomonadati</taxon>
        <taxon>Bdellovibrionota</taxon>
        <taxon>Bacteriovoracia</taxon>
        <taxon>Bacteriovoracales</taxon>
        <taxon>Bacteriovoracaceae</taxon>
        <taxon>Peredibacter</taxon>
    </lineage>
</organism>
<dbReference type="SUPFAM" id="SSF89095">
    <property type="entry name" value="GatB/YqeY motif"/>
    <property type="match status" value="1"/>
</dbReference>
<dbReference type="PANTHER" id="PTHR28055">
    <property type="entry name" value="ALTERED INHERITANCE OF MITOCHONDRIA PROTEIN 41, MITOCHONDRIAL"/>
    <property type="match status" value="1"/>
</dbReference>
<evidence type="ECO:0000313" key="3">
    <source>
        <dbReference type="Proteomes" id="UP001324634"/>
    </source>
</evidence>
<dbReference type="PANTHER" id="PTHR28055:SF1">
    <property type="entry name" value="ALTERED INHERITANCE OF MITOCHONDRIA PROTEIN 41, MITOCHONDRIAL"/>
    <property type="match status" value="1"/>
</dbReference>
<feature type="coiled-coil region" evidence="1">
    <location>
        <begin position="4"/>
        <end position="36"/>
    </location>
</feature>
<dbReference type="Gene3D" id="1.10.1510.10">
    <property type="entry name" value="Uncharacterised protein YqeY/AIM41 PF09424, N-terminal domain"/>
    <property type="match status" value="1"/>
</dbReference>
<dbReference type="Pfam" id="PF09424">
    <property type="entry name" value="YqeY"/>
    <property type="match status" value="1"/>
</dbReference>
<dbReference type="EMBL" id="CP139487">
    <property type="protein sequence ID" value="WPU67148.1"/>
    <property type="molecule type" value="Genomic_DNA"/>
</dbReference>
<dbReference type="GO" id="GO:0016884">
    <property type="term" value="F:carbon-nitrogen ligase activity, with glutamine as amido-N-donor"/>
    <property type="evidence" value="ECO:0007669"/>
    <property type="project" value="InterPro"/>
</dbReference>
<proteinExistence type="predicted"/>
<evidence type="ECO:0000313" key="2">
    <source>
        <dbReference type="EMBL" id="WPU67148.1"/>
    </source>
</evidence>
<keyword evidence="3" id="KW-1185">Reference proteome</keyword>
<keyword evidence="1" id="KW-0175">Coiled coil</keyword>